<comment type="similarity">
    <text evidence="1">Belongs to the D-glutamate cyclase family.</text>
</comment>
<name>A0ABR4H7P8_9EURO</name>
<dbReference type="InterPro" id="IPR038021">
    <property type="entry name" value="Putative_hydro-lyase"/>
</dbReference>
<evidence type="ECO:0000313" key="3">
    <source>
        <dbReference type="EMBL" id="KAL2811471.1"/>
    </source>
</evidence>
<evidence type="ECO:0000313" key="4">
    <source>
        <dbReference type="Proteomes" id="UP001610334"/>
    </source>
</evidence>
<dbReference type="Gene3D" id="3.30.2040.10">
    <property type="entry name" value="PSTPO5379-like domain"/>
    <property type="match status" value="1"/>
</dbReference>
<comment type="caution">
    <text evidence="3">The sequence shown here is derived from an EMBL/GenBank/DDBJ whole genome shotgun (WGS) entry which is preliminary data.</text>
</comment>
<sequence length="144" mass="15487">MSRYTQNTPLNPAGVFTGGNYVVSMRLYHAQDIECVRAITAPYAFTHGEPVAWAWDAVGRLGIADIMRPEWGDCPLGPDGRQLSACITGGAGVVESDDMTPVCWGCGVTPQETVMKAGLQGTLMVHRSGYILVLECLDGVLRVE</sequence>
<organism evidence="3 4">
    <name type="scientific">Aspergillus granulosus</name>
    <dbReference type="NCBI Taxonomy" id="176169"/>
    <lineage>
        <taxon>Eukaryota</taxon>
        <taxon>Fungi</taxon>
        <taxon>Dikarya</taxon>
        <taxon>Ascomycota</taxon>
        <taxon>Pezizomycotina</taxon>
        <taxon>Eurotiomycetes</taxon>
        <taxon>Eurotiomycetidae</taxon>
        <taxon>Eurotiales</taxon>
        <taxon>Aspergillaceae</taxon>
        <taxon>Aspergillus</taxon>
        <taxon>Aspergillus subgen. Nidulantes</taxon>
    </lineage>
</organism>
<keyword evidence="2" id="KW-0456">Lyase</keyword>
<protein>
    <submittedName>
        <fullName evidence="3">Uncharacterized protein</fullName>
    </submittedName>
</protein>
<evidence type="ECO:0000256" key="1">
    <source>
        <dbReference type="ARBA" id="ARBA00007896"/>
    </source>
</evidence>
<dbReference type="EMBL" id="JBFXLT010000057">
    <property type="protein sequence ID" value="KAL2811471.1"/>
    <property type="molecule type" value="Genomic_DNA"/>
</dbReference>
<proteinExistence type="inferred from homology"/>
<gene>
    <name evidence="3" type="ORF">BJX63DRAFT_433318</name>
</gene>
<dbReference type="PANTHER" id="PTHR32022">
    <property type="entry name" value="D-GLUTAMATE CYCLASE, MITOCHONDRIAL"/>
    <property type="match status" value="1"/>
</dbReference>
<dbReference type="SUPFAM" id="SSF160920">
    <property type="entry name" value="PSTPO5379-like"/>
    <property type="match status" value="1"/>
</dbReference>
<evidence type="ECO:0000256" key="2">
    <source>
        <dbReference type="ARBA" id="ARBA00023239"/>
    </source>
</evidence>
<dbReference type="PANTHER" id="PTHR32022:SF10">
    <property type="entry name" value="D-GLUTAMATE CYCLASE, MITOCHONDRIAL"/>
    <property type="match status" value="1"/>
</dbReference>
<dbReference type="InterPro" id="IPR009906">
    <property type="entry name" value="D-Glu_cyclase"/>
</dbReference>
<dbReference type="Pfam" id="PF07286">
    <property type="entry name" value="D-Glu_cyclase"/>
    <property type="match status" value="1"/>
</dbReference>
<keyword evidence="4" id="KW-1185">Reference proteome</keyword>
<dbReference type="Proteomes" id="UP001610334">
    <property type="component" value="Unassembled WGS sequence"/>
</dbReference>
<accession>A0ABR4H7P8</accession>
<reference evidence="3 4" key="1">
    <citation type="submission" date="2024-07" db="EMBL/GenBank/DDBJ databases">
        <title>Section-level genome sequencing and comparative genomics of Aspergillus sections Usti and Cavernicolus.</title>
        <authorList>
            <consortium name="Lawrence Berkeley National Laboratory"/>
            <person name="Nybo J.L."/>
            <person name="Vesth T.C."/>
            <person name="Theobald S."/>
            <person name="Frisvad J.C."/>
            <person name="Larsen T.O."/>
            <person name="Kjaerboelling I."/>
            <person name="Rothschild-Mancinelli K."/>
            <person name="Lyhne E.K."/>
            <person name="Kogle M.E."/>
            <person name="Barry K."/>
            <person name="Clum A."/>
            <person name="Na H."/>
            <person name="Ledsgaard L."/>
            <person name="Lin J."/>
            <person name="Lipzen A."/>
            <person name="Kuo A."/>
            <person name="Riley R."/>
            <person name="Mondo S."/>
            <person name="Labutti K."/>
            <person name="Haridas S."/>
            <person name="Pangalinan J."/>
            <person name="Salamov A.A."/>
            <person name="Simmons B.A."/>
            <person name="Magnuson J.K."/>
            <person name="Chen J."/>
            <person name="Drula E."/>
            <person name="Henrissat B."/>
            <person name="Wiebenga A."/>
            <person name="Lubbers R.J."/>
            <person name="Gomes A.C."/>
            <person name="Makela M.R."/>
            <person name="Stajich J."/>
            <person name="Grigoriev I.V."/>
            <person name="Mortensen U.H."/>
            <person name="De Vries R.P."/>
            <person name="Baker S.E."/>
            <person name="Andersen M.R."/>
        </authorList>
    </citation>
    <scope>NUCLEOTIDE SEQUENCE [LARGE SCALE GENOMIC DNA]</scope>
    <source>
        <strain evidence="3 4">CBS 588.65</strain>
    </source>
</reference>